<dbReference type="Pfam" id="PF20172">
    <property type="entry name" value="DUF6538"/>
    <property type="match status" value="1"/>
</dbReference>
<dbReference type="RefSeq" id="WP_183525846.1">
    <property type="nucleotide sequence ID" value="NZ_JACIJM010000002.1"/>
</dbReference>
<gene>
    <name evidence="3" type="ORF">FHS72_000778</name>
</gene>
<dbReference type="GO" id="GO:0006310">
    <property type="term" value="P:DNA recombination"/>
    <property type="evidence" value="ECO:0007669"/>
    <property type="project" value="UniProtKB-KW"/>
</dbReference>
<name>A0A7W9BIY4_9RHOB</name>
<sequence length="479" mass="54712">MLTNSISGLELRGSTYYLRVRVPKAYSDVEPKREINRSLKTRDRKVAETQCVLAKQALRQHWDALRAGRDTGQRSMFEAATELLKGWGMTFRSTEELAKGTVDEILNRLDKLTADTVNTVAVPALLGAVDLPDYPLDEMAKRMPVLQKSDIRAKNDRQKREWSSNFARAAVDFKKQIGKRTVLSISEQDATDYEDYWIGRHRSGDVSANYANKQIRYVRQMIEAHYNDIRLPRSKRKNPFFGMKVTSAAFDPVDYNRRKMPLPETWIRDTLIGQRVLEGHHQEDSDIAIICAESGTRGTEVYDLPEEDIFLENEIPHFLIRVITDGPNKRQIKNLSSTRPVVLMGASLEAMKRNSRGFIRHRGKANYSSQVNAYLRDNELFPELPAGVSRNYTISCTRHSFEDRMKAAGMDNEERAYLMGHSIGAIRGRPVYGGEVDLRIRALLQEMVAFATLGWKPRPIKALRVEIDNILNEKGHRTA</sequence>
<keyword evidence="1" id="KW-0233">DNA recombination</keyword>
<dbReference type="EMBL" id="JACIJM010000002">
    <property type="protein sequence ID" value="MBB5721171.1"/>
    <property type="molecule type" value="Genomic_DNA"/>
</dbReference>
<reference evidence="3 4" key="1">
    <citation type="submission" date="2020-08" db="EMBL/GenBank/DDBJ databases">
        <title>Genomic Encyclopedia of Type Strains, Phase IV (KMG-IV): sequencing the most valuable type-strain genomes for metagenomic binning, comparative biology and taxonomic classification.</title>
        <authorList>
            <person name="Goeker M."/>
        </authorList>
    </citation>
    <scope>NUCLEOTIDE SEQUENCE [LARGE SCALE GENOMIC DNA]</scope>
    <source>
        <strain evidence="3 4">DSM 101064</strain>
    </source>
</reference>
<dbReference type="SUPFAM" id="SSF56349">
    <property type="entry name" value="DNA breaking-rejoining enzymes"/>
    <property type="match status" value="1"/>
</dbReference>
<dbReference type="Gene3D" id="1.10.443.10">
    <property type="entry name" value="Intergrase catalytic core"/>
    <property type="match status" value="1"/>
</dbReference>
<accession>A0A7W9BIY4</accession>
<dbReference type="InterPro" id="IPR011010">
    <property type="entry name" value="DNA_brk_join_enz"/>
</dbReference>
<dbReference type="GO" id="GO:0015074">
    <property type="term" value="P:DNA integration"/>
    <property type="evidence" value="ECO:0007669"/>
    <property type="project" value="InterPro"/>
</dbReference>
<comment type="caution">
    <text evidence="3">The sequence shown here is derived from an EMBL/GenBank/DDBJ whole genome shotgun (WGS) entry which is preliminary data.</text>
</comment>
<proteinExistence type="predicted"/>
<evidence type="ECO:0000259" key="2">
    <source>
        <dbReference type="Pfam" id="PF20172"/>
    </source>
</evidence>
<dbReference type="Proteomes" id="UP000535415">
    <property type="component" value="Unassembled WGS sequence"/>
</dbReference>
<dbReference type="InterPro" id="IPR013762">
    <property type="entry name" value="Integrase-like_cat_sf"/>
</dbReference>
<feature type="domain" description="DUF6538" evidence="2">
    <location>
        <begin position="9"/>
        <end position="66"/>
    </location>
</feature>
<protein>
    <recommendedName>
        <fullName evidence="2">DUF6538 domain-containing protein</fullName>
    </recommendedName>
</protein>
<evidence type="ECO:0000313" key="4">
    <source>
        <dbReference type="Proteomes" id="UP000535415"/>
    </source>
</evidence>
<evidence type="ECO:0000313" key="3">
    <source>
        <dbReference type="EMBL" id="MBB5721171.1"/>
    </source>
</evidence>
<dbReference type="GO" id="GO:0003677">
    <property type="term" value="F:DNA binding"/>
    <property type="evidence" value="ECO:0007669"/>
    <property type="project" value="InterPro"/>
</dbReference>
<organism evidence="3 4">
    <name type="scientific">Yoonia ponticola</name>
    <dbReference type="NCBI Taxonomy" id="1524255"/>
    <lineage>
        <taxon>Bacteria</taxon>
        <taxon>Pseudomonadati</taxon>
        <taxon>Pseudomonadota</taxon>
        <taxon>Alphaproteobacteria</taxon>
        <taxon>Rhodobacterales</taxon>
        <taxon>Paracoccaceae</taxon>
        <taxon>Yoonia</taxon>
    </lineage>
</organism>
<dbReference type="InterPro" id="IPR046668">
    <property type="entry name" value="DUF6538"/>
</dbReference>
<keyword evidence="4" id="KW-1185">Reference proteome</keyword>
<dbReference type="AlphaFoldDB" id="A0A7W9BIY4"/>
<evidence type="ECO:0000256" key="1">
    <source>
        <dbReference type="ARBA" id="ARBA00023172"/>
    </source>
</evidence>